<comment type="caution">
    <text evidence="7">The sequence shown here is derived from an EMBL/GenBank/DDBJ whole genome shotgun (WGS) entry which is preliminary data.</text>
</comment>
<dbReference type="PANTHER" id="PTHR33164">
    <property type="entry name" value="TRANSCRIPTIONAL REGULATOR, MARR FAMILY"/>
    <property type="match status" value="1"/>
</dbReference>
<keyword evidence="8" id="KW-1185">Reference proteome</keyword>
<evidence type="ECO:0000259" key="6">
    <source>
        <dbReference type="PROSITE" id="PS50995"/>
    </source>
</evidence>
<keyword evidence="4" id="KW-0238">DNA-binding</keyword>
<dbReference type="EMBL" id="BAABBW010000005">
    <property type="protein sequence ID" value="GAA4178817.1"/>
    <property type="molecule type" value="Genomic_DNA"/>
</dbReference>
<evidence type="ECO:0000256" key="1">
    <source>
        <dbReference type="ARBA" id="ARBA00004496"/>
    </source>
</evidence>
<evidence type="ECO:0000256" key="2">
    <source>
        <dbReference type="ARBA" id="ARBA00022490"/>
    </source>
</evidence>
<keyword evidence="5" id="KW-0804">Transcription</keyword>
<comment type="subcellular location">
    <subcellularLocation>
        <location evidence="1">Cytoplasm</location>
    </subcellularLocation>
</comment>
<dbReference type="SMART" id="SM00347">
    <property type="entry name" value="HTH_MARR"/>
    <property type="match status" value="1"/>
</dbReference>
<dbReference type="InterPro" id="IPR036388">
    <property type="entry name" value="WH-like_DNA-bd_sf"/>
</dbReference>
<dbReference type="Gene3D" id="1.10.10.10">
    <property type="entry name" value="Winged helix-like DNA-binding domain superfamily/Winged helix DNA-binding domain"/>
    <property type="match status" value="1"/>
</dbReference>
<gene>
    <name evidence="7" type="ORF">GCM10022287_29890</name>
</gene>
<keyword evidence="2" id="KW-0963">Cytoplasm</keyword>
<evidence type="ECO:0000256" key="5">
    <source>
        <dbReference type="ARBA" id="ARBA00023163"/>
    </source>
</evidence>
<dbReference type="RefSeq" id="WP_344755853.1">
    <property type="nucleotide sequence ID" value="NZ_BAABBW010000005.1"/>
</dbReference>
<accession>A0ABP8A6L1</accession>
<name>A0ABP8A6L1_9MICO</name>
<dbReference type="InterPro" id="IPR039422">
    <property type="entry name" value="MarR/SlyA-like"/>
</dbReference>
<dbReference type="PROSITE" id="PS50995">
    <property type="entry name" value="HTH_MARR_2"/>
    <property type="match status" value="1"/>
</dbReference>
<evidence type="ECO:0000256" key="3">
    <source>
        <dbReference type="ARBA" id="ARBA00023015"/>
    </source>
</evidence>
<reference evidence="8" key="1">
    <citation type="journal article" date="2019" name="Int. J. Syst. Evol. Microbiol.">
        <title>The Global Catalogue of Microorganisms (GCM) 10K type strain sequencing project: providing services to taxonomists for standard genome sequencing and annotation.</title>
        <authorList>
            <consortium name="The Broad Institute Genomics Platform"/>
            <consortium name="The Broad Institute Genome Sequencing Center for Infectious Disease"/>
            <person name="Wu L."/>
            <person name="Ma J."/>
        </authorList>
    </citation>
    <scope>NUCLEOTIDE SEQUENCE [LARGE SCALE GENOMIC DNA]</scope>
    <source>
        <strain evidence="8">JCM 17591</strain>
    </source>
</reference>
<feature type="domain" description="HTH marR-type" evidence="6">
    <location>
        <begin position="14"/>
        <end position="144"/>
    </location>
</feature>
<organism evidence="7 8">
    <name type="scientific">Gryllotalpicola koreensis</name>
    <dbReference type="NCBI Taxonomy" id="993086"/>
    <lineage>
        <taxon>Bacteria</taxon>
        <taxon>Bacillati</taxon>
        <taxon>Actinomycetota</taxon>
        <taxon>Actinomycetes</taxon>
        <taxon>Micrococcales</taxon>
        <taxon>Microbacteriaceae</taxon>
        <taxon>Gryllotalpicola</taxon>
    </lineage>
</organism>
<evidence type="ECO:0000256" key="4">
    <source>
        <dbReference type="ARBA" id="ARBA00023125"/>
    </source>
</evidence>
<sequence>MPAASTATAAEALDPMLCFAVYSVERQFGQIYRELLAPWKLSYTQYLALIALSNDDELTVGRLGELLGLDSGTLSPLLKRLESRGLVARARAARDERVVEITLTDAGRELYGELADIPRCFGDRTGLSHHEYVQLISLAKALSARMTTGQKTTGQKTTDKEKEQ</sequence>
<dbReference type="PANTHER" id="PTHR33164:SF5">
    <property type="entry name" value="ORGANIC HYDROPEROXIDE RESISTANCE TRANSCRIPTIONAL REGULATOR"/>
    <property type="match status" value="1"/>
</dbReference>
<dbReference type="PRINTS" id="PR00598">
    <property type="entry name" value="HTHMARR"/>
</dbReference>
<dbReference type="Pfam" id="PF22381">
    <property type="entry name" value="Staph_reg_Sar_Rot"/>
    <property type="match status" value="1"/>
</dbReference>
<proteinExistence type="predicted"/>
<dbReference type="Proteomes" id="UP001501079">
    <property type="component" value="Unassembled WGS sequence"/>
</dbReference>
<dbReference type="InterPro" id="IPR000835">
    <property type="entry name" value="HTH_MarR-typ"/>
</dbReference>
<protein>
    <submittedName>
        <fullName evidence="7">MarR family transcriptional regulator</fullName>
    </submittedName>
</protein>
<keyword evidence="3" id="KW-0805">Transcription regulation</keyword>
<dbReference type="InterPro" id="IPR036390">
    <property type="entry name" value="WH_DNA-bd_sf"/>
</dbReference>
<dbReference type="InterPro" id="IPR055166">
    <property type="entry name" value="Transc_reg_Sar_Rot_HTH"/>
</dbReference>
<dbReference type="SUPFAM" id="SSF46785">
    <property type="entry name" value="Winged helix' DNA-binding domain"/>
    <property type="match status" value="1"/>
</dbReference>
<evidence type="ECO:0000313" key="8">
    <source>
        <dbReference type="Proteomes" id="UP001501079"/>
    </source>
</evidence>
<evidence type="ECO:0000313" key="7">
    <source>
        <dbReference type="EMBL" id="GAA4178817.1"/>
    </source>
</evidence>